<feature type="compositionally biased region" description="Polar residues" evidence="13">
    <location>
        <begin position="1"/>
        <end position="12"/>
    </location>
</feature>
<evidence type="ECO:0000256" key="11">
    <source>
        <dbReference type="ARBA" id="ARBA00023225"/>
    </source>
</evidence>
<dbReference type="eggNOG" id="COG1377">
    <property type="taxonomic scope" value="Bacteria"/>
</dbReference>
<comment type="function">
    <text evidence="12">Required for formation of the rod structure in the basal body of the flagellar apparatus. Together with FliI and FliH, may constitute the export apparatus of flagellin.</text>
</comment>
<comment type="caution">
    <text evidence="15">The sequence shown here is derived from an EMBL/GenBank/DDBJ whole genome shotgun (WGS) entry which is preliminary data.</text>
</comment>
<dbReference type="GO" id="GO:0005886">
    <property type="term" value="C:plasma membrane"/>
    <property type="evidence" value="ECO:0007669"/>
    <property type="project" value="UniProtKB-SubCell"/>
</dbReference>
<keyword evidence="16" id="KW-1185">Reference proteome</keyword>
<dbReference type="Gene3D" id="3.40.1690.10">
    <property type="entry name" value="secretion proteins EscU"/>
    <property type="match status" value="1"/>
</dbReference>
<evidence type="ECO:0000313" key="15">
    <source>
        <dbReference type="EMBL" id="EGI75397.1"/>
    </source>
</evidence>
<evidence type="ECO:0000256" key="14">
    <source>
        <dbReference type="SAM" id="Phobius"/>
    </source>
</evidence>
<dbReference type="RefSeq" id="WP_006299480.1">
    <property type="nucleotide sequence ID" value="NZ_AEGR01000109.1"/>
</dbReference>
<name>F3KXX2_9BURK</name>
<keyword evidence="4" id="KW-0813">Transport</keyword>
<gene>
    <name evidence="15" type="ORF">HGR_16585</name>
</gene>
<evidence type="ECO:0000256" key="13">
    <source>
        <dbReference type="SAM" id="MobiDB-lite"/>
    </source>
</evidence>
<protein>
    <recommendedName>
        <fullName evidence="3">Flagellar biosynthetic protein FlhB</fullName>
    </recommendedName>
</protein>
<feature type="transmembrane region" description="Helical" evidence="14">
    <location>
        <begin position="35"/>
        <end position="53"/>
    </location>
</feature>
<comment type="similarity">
    <text evidence="2">Belongs to the type III secretion exporter family.</text>
</comment>
<organism evidence="15 16">
    <name type="scientific">Hylemonella gracilis ATCC 19624</name>
    <dbReference type="NCBI Taxonomy" id="887062"/>
    <lineage>
        <taxon>Bacteria</taxon>
        <taxon>Pseudomonadati</taxon>
        <taxon>Pseudomonadota</taxon>
        <taxon>Betaproteobacteria</taxon>
        <taxon>Burkholderiales</taxon>
        <taxon>Comamonadaceae</taxon>
        <taxon>Hylemonella</taxon>
    </lineage>
</organism>
<evidence type="ECO:0000313" key="16">
    <source>
        <dbReference type="Proteomes" id="UP000016368"/>
    </source>
</evidence>
<evidence type="ECO:0000256" key="8">
    <source>
        <dbReference type="ARBA" id="ARBA00022927"/>
    </source>
</evidence>
<feature type="region of interest" description="Disordered" evidence="13">
    <location>
        <begin position="1"/>
        <end position="27"/>
    </location>
</feature>
<dbReference type="STRING" id="887062.HGR_16585"/>
<proteinExistence type="inferred from homology"/>
<dbReference type="Pfam" id="PF01312">
    <property type="entry name" value="Bac_export_2"/>
    <property type="match status" value="1"/>
</dbReference>
<keyword evidence="8" id="KW-0653">Protein transport</keyword>
<dbReference type="FunFam" id="3.40.1690.10:FF:000001">
    <property type="entry name" value="Flagellar biosynthetic protein FlhB"/>
    <property type="match status" value="1"/>
</dbReference>
<keyword evidence="10 14" id="KW-0472">Membrane</keyword>
<evidence type="ECO:0000256" key="1">
    <source>
        <dbReference type="ARBA" id="ARBA00004651"/>
    </source>
</evidence>
<feature type="transmembrane region" description="Helical" evidence="14">
    <location>
        <begin position="91"/>
        <end position="116"/>
    </location>
</feature>
<keyword evidence="7" id="KW-1005">Bacterial flagellum biogenesis</keyword>
<dbReference type="PANTHER" id="PTHR30531">
    <property type="entry name" value="FLAGELLAR BIOSYNTHETIC PROTEIN FLHB"/>
    <property type="match status" value="1"/>
</dbReference>
<dbReference type="GO" id="GO:0044781">
    <property type="term" value="P:bacterial-type flagellum organization"/>
    <property type="evidence" value="ECO:0007669"/>
    <property type="project" value="UniProtKB-KW"/>
</dbReference>
<evidence type="ECO:0000256" key="2">
    <source>
        <dbReference type="ARBA" id="ARBA00010690"/>
    </source>
</evidence>
<sequence length="417" mass="45136">MESSSQDRNLPASQRKLQRAREDGQVPRSRDFSHLAVLGGGAVTLVLTAPWIYSALRESLARHLSFSAADVRDPKFMLDHLHTMTLTGAGISLGIAVIIVAIAVVATLAGGGWVWTTTPLAPDFSRINPIKGLQGMFTKKKLAEVVKLAFIAFFVLALAAVFIYYTLPSISTLVLQPSTAGIERMLNWLVMGCGLLLAVVLLVALIDLPLQIFLHKSELKMSLQEMKDEHKDIEGNPQMKSRRRQKQRELAQRQSLPKVPQADFVLMNPTHYAVAVKYEEKSMAAPRVVSKGADLLAMKIRDLAKAHQVPVLQSPVLARALYAHAELDQDIPSTLYTAVAQVLAYVYRLKAALQGRGPMPGDMPQPVVPPGMDPQDSRAAQAAYAASVAAKAKAAKAAAAETAGVARTEPISSVRAT</sequence>
<dbReference type="PANTHER" id="PTHR30531:SF12">
    <property type="entry name" value="FLAGELLAR BIOSYNTHETIC PROTEIN FLHB"/>
    <property type="match status" value="1"/>
</dbReference>
<dbReference type="GO" id="GO:0009306">
    <property type="term" value="P:protein secretion"/>
    <property type="evidence" value="ECO:0007669"/>
    <property type="project" value="InterPro"/>
</dbReference>
<evidence type="ECO:0000256" key="7">
    <source>
        <dbReference type="ARBA" id="ARBA00022795"/>
    </source>
</evidence>
<evidence type="ECO:0000256" key="6">
    <source>
        <dbReference type="ARBA" id="ARBA00022692"/>
    </source>
</evidence>
<accession>F3KXX2</accession>
<reference evidence="15 16" key="1">
    <citation type="journal article" date="2011" name="EMBO J.">
        <title>Structural diversity of bacterial flagellar motors.</title>
        <authorList>
            <person name="Chen S."/>
            <person name="Beeby M."/>
            <person name="Murphy G.E."/>
            <person name="Leadbetter J.R."/>
            <person name="Hendrixson D.R."/>
            <person name="Briegel A."/>
            <person name="Li Z."/>
            <person name="Shi J."/>
            <person name="Tocheva E.I."/>
            <person name="Muller A."/>
            <person name="Dobro M.J."/>
            <person name="Jensen G.J."/>
        </authorList>
    </citation>
    <scope>NUCLEOTIDE SEQUENCE [LARGE SCALE GENOMIC DNA]</scope>
    <source>
        <strain evidence="15 16">ATCC 19624</strain>
    </source>
</reference>
<evidence type="ECO:0000256" key="5">
    <source>
        <dbReference type="ARBA" id="ARBA00022475"/>
    </source>
</evidence>
<evidence type="ECO:0000256" key="4">
    <source>
        <dbReference type="ARBA" id="ARBA00022448"/>
    </source>
</evidence>
<feature type="region of interest" description="Disordered" evidence="13">
    <location>
        <begin position="230"/>
        <end position="254"/>
    </location>
</feature>
<evidence type="ECO:0000256" key="9">
    <source>
        <dbReference type="ARBA" id="ARBA00022989"/>
    </source>
</evidence>
<dbReference type="Proteomes" id="UP000016368">
    <property type="component" value="Unassembled WGS sequence"/>
</dbReference>
<keyword evidence="5" id="KW-1003">Cell membrane</keyword>
<dbReference type="InterPro" id="IPR006135">
    <property type="entry name" value="T3SS_substrate_exporter"/>
</dbReference>
<feature type="transmembrane region" description="Helical" evidence="14">
    <location>
        <begin position="185"/>
        <end position="206"/>
    </location>
</feature>
<evidence type="ECO:0000256" key="12">
    <source>
        <dbReference type="ARBA" id="ARBA00025078"/>
    </source>
</evidence>
<dbReference type="PRINTS" id="PR00950">
    <property type="entry name" value="TYPE3IMSPROT"/>
</dbReference>
<feature type="transmembrane region" description="Helical" evidence="14">
    <location>
        <begin position="145"/>
        <end position="165"/>
    </location>
</feature>
<keyword evidence="9 14" id="KW-1133">Transmembrane helix</keyword>
<dbReference type="EMBL" id="AEGR01000109">
    <property type="protein sequence ID" value="EGI75397.1"/>
    <property type="molecule type" value="Genomic_DNA"/>
</dbReference>
<evidence type="ECO:0000256" key="10">
    <source>
        <dbReference type="ARBA" id="ARBA00023136"/>
    </source>
</evidence>
<dbReference type="InterPro" id="IPR029025">
    <property type="entry name" value="T3SS_substrate_exporter_C"/>
</dbReference>
<comment type="subcellular location">
    <subcellularLocation>
        <location evidence="1">Cell membrane</location>
        <topology evidence="1">Multi-pass membrane protein</topology>
    </subcellularLocation>
</comment>
<dbReference type="AlphaFoldDB" id="F3KXX2"/>
<dbReference type="OrthoDB" id="9807950at2"/>
<evidence type="ECO:0000256" key="3">
    <source>
        <dbReference type="ARBA" id="ARBA00021622"/>
    </source>
</evidence>
<keyword evidence="6 14" id="KW-0812">Transmembrane</keyword>
<dbReference type="SUPFAM" id="SSF160544">
    <property type="entry name" value="EscU C-terminal domain-like"/>
    <property type="match status" value="1"/>
</dbReference>
<keyword evidence="11" id="KW-1006">Bacterial flagellum protein export</keyword>